<evidence type="ECO:0000313" key="3">
    <source>
        <dbReference type="Proteomes" id="UP001281761"/>
    </source>
</evidence>
<reference evidence="2 3" key="1">
    <citation type="journal article" date="2022" name="bioRxiv">
        <title>Genomics of Preaxostyla Flagellates Illuminates Evolutionary Transitions and the Path Towards Mitochondrial Loss.</title>
        <authorList>
            <person name="Novak L.V.F."/>
            <person name="Treitli S.C."/>
            <person name="Pyrih J."/>
            <person name="Halakuc P."/>
            <person name="Pipaliya S.V."/>
            <person name="Vacek V."/>
            <person name="Brzon O."/>
            <person name="Soukal P."/>
            <person name="Eme L."/>
            <person name="Dacks J.B."/>
            <person name="Karnkowska A."/>
            <person name="Elias M."/>
            <person name="Hampl V."/>
        </authorList>
    </citation>
    <scope>NUCLEOTIDE SEQUENCE [LARGE SCALE GENOMIC DNA]</scope>
    <source>
        <strain evidence="2">NAU3</strain>
        <tissue evidence="2">Gut</tissue>
    </source>
</reference>
<evidence type="ECO:0000313" key="2">
    <source>
        <dbReference type="EMBL" id="KAK2942621.1"/>
    </source>
</evidence>
<dbReference type="Proteomes" id="UP001281761">
    <property type="component" value="Unassembled WGS sequence"/>
</dbReference>
<feature type="region of interest" description="Disordered" evidence="1">
    <location>
        <begin position="66"/>
        <end position="99"/>
    </location>
</feature>
<evidence type="ECO:0000256" key="1">
    <source>
        <dbReference type="SAM" id="MobiDB-lite"/>
    </source>
</evidence>
<feature type="compositionally biased region" description="Basic and acidic residues" evidence="1">
    <location>
        <begin position="89"/>
        <end position="99"/>
    </location>
</feature>
<keyword evidence="3" id="KW-1185">Reference proteome</keyword>
<proteinExistence type="predicted"/>
<sequence>MCAIHFLYYFRATLDGDFDLFLTFLSNLKVFLQRWRMCEQPASPDRGTTRKHILNWCFIHRHPTVLTDGTAPTETPRDQTHLSLNGDSKSLDSTEKIRI</sequence>
<organism evidence="2 3">
    <name type="scientific">Blattamonas nauphoetae</name>
    <dbReference type="NCBI Taxonomy" id="2049346"/>
    <lineage>
        <taxon>Eukaryota</taxon>
        <taxon>Metamonada</taxon>
        <taxon>Preaxostyla</taxon>
        <taxon>Oxymonadida</taxon>
        <taxon>Blattamonas</taxon>
    </lineage>
</organism>
<evidence type="ECO:0008006" key="4">
    <source>
        <dbReference type="Google" id="ProtNLM"/>
    </source>
</evidence>
<accession>A0ABQ9WT04</accession>
<protein>
    <recommendedName>
        <fullName evidence="4">Transposase</fullName>
    </recommendedName>
</protein>
<name>A0ABQ9WT04_9EUKA</name>
<gene>
    <name evidence="2" type="ORF">BLNAU_22472</name>
</gene>
<dbReference type="EMBL" id="JARBJD010000395">
    <property type="protein sequence ID" value="KAK2942621.1"/>
    <property type="molecule type" value="Genomic_DNA"/>
</dbReference>
<comment type="caution">
    <text evidence="2">The sequence shown here is derived from an EMBL/GenBank/DDBJ whole genome shotgun (WGS) entry which is preliminary data.</text>
</comment>